<name>A0A1H7B804_9ACTN</name>
<sequence length="143" mass="15179">MPFETVPRQWRVRPSLPILKLIGAPGVLALGLLLADGDVLRPVLGGLTAVALAVWGARDLLTPVRLEVDADGITVPSGWTGRRRLPWSAIETIRVDRRAGRGLGGPVLEVDAGESLHLFSRQDLGADPVEVADALAAARPITD</sequence>
<evidence type="ECO:0000259" key="1">
    <source>
        <dbReference type="Pfam" id="PF10756"/>
    </source>
</evidence>
<accession>A0A1H7B804</accession>
<proteinExistence type="predicted"/>
<dbReference type="Pfam" id="PF10756">
    <property type="entry name" value="bPH_6"/>
    <property type="match status" value="1"/>
</dbReference>
<reference evidence="3" key="1">
    <citation type="submission" date="2016-10" db="EMBL/GenBank/DDBJ databases">
        <authorList>
            <person name="Varghese N."/>
            <person name="Submissions S."/>
        </authorList>
    </citation>
    <scope>NUCLEOTIDE SEQUENCE [LARGE SCALE GENOMIC DNA]</scope>
    <source>
        <strain evidence="3">CGMCC 4.7038</strain>
    </source>
</reference>
<evidence type="ECO:0000313" key="2">
    <source>
        <dbReference type="EMBL" id="SEJ73276.1"/>
    </source>
</evidence>
<dbReference type="OrthoDB" id="3213712at2"/>
<protein>
    <submittedName>
        <fullName evidence="2">PH domain-containing protein</fullName>
    </submittedName>
</protein>
<dbReference type="Proteomes" id="UP000198707">
    <property type="component" value="Unassembled WGS sequence"/>
</dbReference>
<dbReference type="STRING" id="1144548.SAMN05443287_10746"/>
<feature type="domain" description="Low molecular weight protein antigen 6 PH" evidence="1">
    <location>
        <begin position="64"/>
        <end position="139"/>
    </location>
</feature>
<keyword evidence="3" id="KW-1185">Reference proteome</keyword>
<gene>
    <name evidence="2" type="ORF">SAMN05443287_10746</name>
</gene>
<evidence type="ECO:0000313" key="3">
    <source>
        <dbReference type="Proteomes" id="UP000198707"/>
    </source>
</evidence>
<dbReference type="EMBL" id="FNYV01000007">
    <property type="protein sequence ID" value="SEJ73276.1"/>
    <property type="molecule type" value="Genomic_DNA"/>
</dbReference>
<dbReference type="AlphaFoldDB" id="A0A1H7B804"/>
<organism evidence="2 3">
    <name type="scientific">Micromonospora phaseoli</name>
    <dbReference type="NCBI Taxonomy" id="1144548"/>
    <lineage>
        <taxon>Bacteria</taxon>
        <taxon>Bacillati</taxon>
        <taxon>Actinomycetota</taxon>
        <taxon>Actinomycetes</taxon>
        <taxon>Micromonosporales</taxon>
        <taxon>Micromonosporaceae</taxon>
        <taxon>Micromonospora</taxon>
    </lineage>
</organism>
<dbReference type="RefSeq" id="WP_092381256.1">
    <property type="nucleotide sequence ID" value="NZ_BOPI01000020.1"/>
</dbReference>
<dbReference type="InterPro" id="IPR019692">
    <property type="entry name" value="CFP-6_PH"/>
</dbReference>